<keyword evidence="3" id="KW-1185">Reference proteome</keyword>
<reference evidence="2" key="1">
    <citation type="submission" date="2022-07" db="EMBL/GenBank/DDBJ databases">
        <title>Genome Sequence of Physisporinus lineatus.</title>
        <authorList>
            <person name="Buettner E."/>
        </authorList>
    </citation>
    <scope>NUCLEOTIDE SEQUENCE</scope>
    <source>
        <strain evidence="2">VT162</strain>
    </source>
</reference>
<comment type="caution">
    <text evidence="2">The sequence shown here is derived from an EMBL/GenBank/DDBJ whole genome shotgun (WGS) entry which is preliminary data.</text>
</comment>
<proteinExistence type="predicted"/>
<feature type="transmembrane region" description="Helical" evidence="1">
    <location>
        <begin position="243"/>
        <end position="261"/>
    </location>
</feature>
<feature type="transmembrane region" description="Helical" evidence="1">
    <location>
        <begin position="54"/>
        <end position="74"/>
    </location>
</feature>
<feature type="transmembrane region" description="Helical" evidence="1">
    <location>
        <begin position="216"/>
        <end position="237"/>
    </location>
</feature>
<protein>
    <submittedName>
        <fullName evidence="2">Uncharacterized protein</fullName>
    </submittedName>
</protein>
<evidence type="ECO:0000313" key="2">
    <source>
        <dbReference type="EMBL" id="KAJ3485325.1"/>
    </source>
</evidence>
<dbReference type="Proteomes" id="UP001212997">
    <property type="component" value="Unassembled WGS sequence"/>
</dbReference>
<keyword evidence="1" id="KW-0812">Transmembrane</keyword>
<name>A0AAD5YE93_9APHY</name>
<evidence type="ECO:0000313" key="3">
    <source>
        <dbReference type="Proteomes" id="UP001212997"/>
    </source>
</evidence>
<keyword evidence="1" id="KW-0472">Membrane</keyword>
<dbReference type="AlphaFoldDB" id="A0AAD5YE93"/>
<feature type="transmembrane region" description="Helical" evidence="1">
    <location>
        <begin position="131"/>
        <end position="154"/>
    </location>
</feature>
<sequence>MVDWNSDERIAQDQVSYVKMMHCFAGFYFWEFLISLDFEWSLLRREKKFHWPMIPYFIGRYSALLLVISFLISVDTTNEVDCQSLFITFAVCSHILMVASGDLASIQISVLFTFGFASINLALRVMVVWSMSWYCVVPLCILIAIHWGLGGPAVAIRGEWVPGKGCVPSRSQPAFFAAAIVYSTCVDFVVLVLGGWKLLPRRKRSQLMELLFKDGLIYFLVVFAMNVPLAVLALLNLNPVLDIIFIGPAAIISTTVASRAFRRLNNFALTAPAVFVTDTIPNPLKDGRSTTNPGVGMKAIQPSTLVPIRQIHIQVAVL</sequence>
<keyword evidence="1" id="KW-1133">Transmembrane helix</keyword>
<organism evidence="2 3">
    <name type="scientific">Meripilus lineatus</name>
    <dbReference type="NCBI Taxonomy" id="2056292"/>
    <lineage>
        <taxon>Eukaryota</taxon>
        <taxon>Fungi</taxon>
        <taxon>Dikarya</taxon>
        <taxon>Basidiomycota</taxon>
        <taxon>Agaricomycotina</taxon>
        <taxon>Agaricomycetes</taxon>
        <taxon>Polyporales</taxon>
        <taxon>Meripilaceae</taxon>
        <taxon>Meripilus</taxon>
    </lineage>
</organism>
<accession>A0AAD5YE93</accession>
<dbReference type="EMBL" id="JANAWD010000157">
    <property type="protein sequence ID" value="KAJ3485325.1"/>
    <property type="molecule type" value="Genomic_DNA"/>
</dbReference>
<feature type="transmembrane region" description="Helical" evidence="1">
    <location>
        <begin position="24"/>
        <end position="42"/>
    </location>
</feature>
<feature type="transmembrane region" description="Helical" evidence="1">
    <location>
        <begin position="174"/>
        <end position="196"/>
    </location>
</feature>
<evidence type="ECO:0000256" key="1">
    <source>
        <dbReference type="SAM" id="Phobius"/>
    </source>
</evidence>
<feature type="transmembrane region" description="Helical" evidence="1">
    <location>
        <begin position="86"/>
        <end position="119"/>
    </location>
</feature>
<gene>
    <name evidence="2" type="ORF">NLI96_g5033</name>
</gene>